<name>A0A2M6R8R9_9BACT</name>
<dbReference type="EMBL" id="PEZX01000029">
    <property type="protein sequence ID" value="PIS06906.1"/>
    <property type="molecule type" value="Genomic_DNA"/>
</dbReference>
<evidence type="ECO:0000256" key="3">
    <source>
        <dbReference type="ARBA" id="ARBA00023274"/>
    </source>
</evidence>
<evidence type="ECO:0000313" key="7">
    <source>
        <dbReference type="EMBL" id="PIS06906.1"/>
    </source>
</evidence>
<organism evidence="7 8">
    <name type="scientific">Candidatus Berkelbacteria bacterium CG10_big_fil_rev_8_21_14_0_10_43_14</name>
    <dbReference type="NCBI Taxonomy" id="1974515"/>
    <lineage>
        <taxon>Bacteria</taxon>
        <taxon>Candidatus Berkelbacteria</taxon>
    </lineage>
</organism>
<dbReference type="GO" id="GO:1990904">
    <property type="term" value="C:ribonucleoprotein complex"/>
    <property type="evidence" value="ECO:0007669"/>
    <property type="project" value="UniProtKB-KW"/>
</dbReference>
<feature type="compositionally biased region" description="Basic residues" evidence="6">
    <location>
        <begin position="60"/>
        <end position="71"/>
    </location>
</feature>
<dbReference type="Proteomes" id="UP000231162">
    <property type="component" value="Unassembled WGS sequence"/>
</dbReference>
<reference evidence="8" key="1">
    <citation type="submission" date="2017-09" db="EMBL/GenBank/DDBJ databases">
        <title>Depth-based differentiation of microbial function through sediment-hosted aquifers and enrichment of novel symbionts in the deep terrestrial subsurface.</title>
        <authorList>
            <person name="Probst A.J."/>
            <person name="Ladd B."/>
            <person name="Jarett J.K."/>
            <person name="Geller-Mcgrath D.E."/>
            <person name="Sieber C.M.K."/>
            <person name="Emerson J.B."/>
            <person name="Anantharaman K."/>
            <person name="Thomas B.C."/>
            <person name="Malmstrom R."/>
            <person name="Stieglmeier M."/>
            <person name="Klingl A."/>
            <person name="Woyke T."/>
            <person name="Ryan C.M."/>
            <person name="Banfield J.F."/>
        </authorList>
    </citation>
    <scope>NUCLEOTIDE SEQUENCE [LARGE SCALE GENOMIC DNA]</scope>
</reference>
<keyword evidence="2 7" id="KW-0689">Ribosomal protein</keyword>
<dbReference type="PANTHER" id="PTHR10746">
    <property type="entry name" value="50S RIBOSOMAL PROTEIN L4"/>
    <property type="match status" value="1"/>
</dbReference>
<comment type="caution">
    <text evidence="7">The sequence shown here is derived from an EMBL/GenBank/DDBJ whole genome shotgun (WGS) entry which is preliminary data.</text>
</comment>
<dbReference type="SUPFAM" id="SSF52166">
    <property type="entry name" value="Ribosomal protein L4"/>
    <property type="match status" value="1"/>
</dbReference>
<dbReference type="InterPro" id="IPR023574">
    <property type="entry name" value="Ribosomal_uL4_dom_sf"/>
</dbReference>
<feature type="region of interest" description="Disordered" evidence="6">
    <location>
        <begin position="46"/>
        <end position="79"/>
    </location>
</feature>
<evidence type="ECO:0000313" key="8">
    <source>
        <dbReference type="Proteomes" id="UP000231162"/>
    </source>
</evidence>
<proteinExistence type="inferred from homology"/>
<dbReference type="InterPro" id="IPR002136">
    <property type="entry name" value="Ribosomal_uL4"/>
</dbReference>
<dbReference type="GO" id="GO:0005840">
    <property type="term" value="C:ribosome"/>
    <property type="evidence" value="ECO:0007669"/>
    <property type="project" value="UniProtKB-KW"/>
</dbReference>
<gene>
    <name evidence="7" type="primary">rplD</name>
    <name evidence="7" type="ORF">COT79_01975</name>
</gene>
<evidence type="ECO:0000256" key="2">
    <source>
        <dbReference type="ARBA" id="ARBA00022980"/>
    </source>
</evidence>
<dbReference type="Gene3D" id="3.40.1370.10">
    <property type="match status" value="1"/>
</dbReference>
<evidence type="ECO:0000256" key="5">
    <source>
        <dbReference type="ARBA" id="ARBA00035462"/>
    </source>
</evidence>
<comment type="similarity">
    <text evidence="1">Belongs to the universal ribosomal protein uL4 family.</text>
</comment>
<dbReference type="GO" id="GO:0006412">
    <property type="term" value="P:translation"/>
    <property type="evidence" value="ECO:0007669"/>
    <property type="project" value="InterPro"/>
</dbReference>
<dbReference type="GO" id="GO:0003735">
    <property type="term" value="F:structural constituent of ribosome"/>
    <property type="evidence" value="ECO:0007669"/>
    <property type="project" value="InterPro"/>
</dbReference>
<protein>
    <recommendedName>
        <fullName evidence="4">Large ribosomal subunit protein uL4</fullName>
    </recommendedName>
    <alternativeName>
        <fullName evidence="5">50S ribosomal protein L4</fullName>
    </alternativeName>
</protein>
<dbReference type="InterPro" id="IPR013005">
    <property type="entry name" value="Ribosomal_uL4-like"/>
</dbReference>
<evidence type="ECO:0000256" key="4">
    <source>
        <dbReference type="ARBA" id="ARBA00035244"/>
    </source>
</evidence>
<dbReference type="Pfam" id="PF00573">
    <property type="entry name" value="Ribosomal_L4"/>
    <property type="match status" value="1"/>
</dbReference>
<dbReference type="AlphaFoldDB" id="A0A2M6R8R9"/>
<keyword evidence="3" id="KW-0687">Ribonucleoprotein</keyword>
<accession>A0A2M6R8R9</accession>
<evidence type="ECO:0000256" key="1">
    <source>
        <dbReference type="ARBA" id="ARBA00010528"/>
    </source>
</evidence>
<dbReference type="PANTHER" id="PTHR10746:SF6">
    <property type="entry name" value="LARGE RIBOSOMAL SUBUNIT PROTEIN UL4M"/>
    <property type="match status" value="1"/>
</dbReference>
<dbReference type="NCBIfam" id="TIGR03953">
    <property type="entry name" value="rplD_bact"/>
    <property type="match status" value="1"/>
</dbReference>
<evidence type="ECO:0000256" key="6">
    <source>
        <dbReference type="SAM" id="MobiDB-lite"/>
    </source>
</evidence>
<sequence length="234" mass="25966">MSPHIESRRVNERTTSSLAFPKALDIHINYNVIRQVILGVASNNHRSTAQTKTRGEVRGGGRKPWKQKGTGRARQGSSRAPHWIGGGVTFGPSTDVNYSHSLSQVMRTNALKMIFKIAYDTKHLIIVDSLPLCVKTKEALQWLSTLPIDEGHIVIIDTLSSAFSRGFKNIPYVSFQSMQSPRIDFIAHSDWIVMTRAAIDGAFPDTDKTIKKVKKTATLVETKKNVTKPSKVGI</sequence>